<sequence length="112" mass="12065">MSRCVHPVVYVSGPVTGMRDGNRPAFEEAAHALRASGCIARIPHDDVDPGTPWTPAMKLTLMAILAQADGLAMLEGWERSRGARLENTVALALGMPVMDVDGWIRRGTGGRR</sequence>
<comment type="caution">
    <text evidence="1">The sequence shown here is derived from an EMBL/GenBank/DDBJ whole genome shotgun (WGS) entry which is preliminary data.</text>
</comment>
<name>A0A6N8IDK6_9ACTN</name>
<dbReference type="SUPFAM" id="SSF52309">
    <property type="entry name" value="N-(deoxy)ribosyltransferase-like"/>
    <property type="match status" value="1"/>
</dbReference>
<dbReference type="Proteomes" id="UP000468327">
    <property type="component" value="Unassembled WGS sequence"/>
</dbReference>
<organism evidence="1 2">
    <name type="scientific">Gordonibacter urolithinfaciens</name>
    <dbReference type="NCBI Taxonomy" id="1335613"/>
    <lineage>
        <taxon>Bacteria</taxon>
        <taxon>Bacillati</taxon>
        <taxon>Actinomycetota</taxon>
        <taxon>Coriobacteriia</taxon>
        <taxon>Eggerthellales</taxon>
        <taxon>Eggerthellaceae</taxon>
        <taxon>Gordonibacter</taxon>
    </lineage>
</organism>
<dbReference type="InterPro" id="IPR025518">
    <property type="entry name" value="DUF4406"/>
</dbReference>
<dbReference type="Gene3D" id="3.40.50.10400">
    <property type="entry name" value="Hypothetical protein PA1492"/>
    <property type="match status" value="1"/>
</dbReference>
<dbReference type="EMBL" id="WPOC01000002">
    <property type="protein sequence ID" value="MVN13979.1"/>
    <property type="molecule type" value="Genomic_DNA"/>
</dbReference>
<reference evidence="1 2" key="1">
    <citation type="submission" date="2019-11" db="EMBL/GenBank/DDBJ databases">
        <title>Whole genome shotgun sequencing (WGS) data from Adlercreutzia equolifaciens ResAG-91, Eggerthella lenta MRI-F36, MRI-F37, MRI-F40, ResAG-49, ResAG-88, ResAG-121, ResAG-145, and Gordonibacter sp. ResAG-5, ResAG-26, ResAG-43, ResAG-50, ResAG-59.</title>
        <authorList>
            <person name="Stoll D.A."/>
            <person name="Danylec N."/>
            <person name="Franz C.M.A.P."/>
            <person name="Huch M."/>
        </authorList>
    </citation>
    <scope>NUCLEOTIDE SEQUENCE [LARGE SCALE GENOMIC DNA]</scope>
    <source>
        <strain evidence="1 2">ResAG-59</strain>
    </source>
</reference>
<dbReference type="AlphaFoldDB" id="A0A6N8IDK6"/>
<accession>A0A6N8IDK6</accession>
<evidence type="ECO:0000313" key="1">
    <source>
        <dbReference type="EMBL" id="MVN13979.1"/>
    </source>
</evidence>
<dbReference type="RefSeq" id="WP_123674019.1">
    <property type="nucleotide sequence ID" value="NZ_JAJCNT010000015.1"/>
</dbReference>
<keyword evidence="2" id="KW-1185">Reference proteome</keyword>
<dbReference type="Pfam" id="PF14359">
    <property type="entry name" value="DUF4406"/>
    <property type="match status" value="1"/>
</dbReference>
<protein>
    <submittedName>
        <fullName evidence="1">DUF4406 domain-containing protein</fullName>
    </submittedName>
</protein>
<proteinExistence type="predicted"/>
<evidence type="ECO:0000313" key="2">
    <source>
        <dbReference type="Proteomes" id="UP000468327"/>
    </source>
</evidence>
<gene>
    <name evidence="1" type="ORF">GO738_01185</name>
</gene>